<reference evidence="3 4" key="1">
    <citation type="journal article" date="2016" name="DNA Res.">
        <title>The draft genome of MD-2 pineapple using hybrid error correction of long reads.</title>
        <authorList>
            <person name="Redwan R.M."/>
            <person name="Saidin A."/>
            <person name="Kumar S.V."/>
        </authorList>
    </citation>
    <scope>NUCLEOTIDE SEQUENCE [LARGE SCALE GENOMIC DNA]</scope>
    <source>
        <strain evidence="4">cv. MD2</strain>
        <tissue evidence="3">Leaf</tissue>
    </source>
</reference>
<feature type="domain" description="DUF4220" evidence="2">
    <location>
        <begin position="61"/>
        <end position="495"/>
    </location>
</feature>
<sequence>MEQSGNCTTLSLYRAGGSLDALMVVLSVIMGLLAGFLLILGLLGRLSGAATTHPTIRFVLWAVFALFLPLTSYMSSAAENSHQELRLQLILLWMLLAELLRKKLEGVNTINTSPLQGVNKQSTWDAVYQIVHIAWLGFLIYRYEINGVLIILWAFSIIKVGQRVTAVEVAKRSFALGKNPHLIAGYMRQLSEEEEEEQQQETAAAGGEEKSMSTVMMVCKYVIMGEDKVERETGPHGYSLKLSDPKEREKMVTVRDVWRLAASGDTLFACPQLKVKDLCLSFALYKLLRRRFEEYPCAEAGRRQSLDFLLCGLLGDDKDISPRDGGSAEEHKGESFTTFNRVFRVIEDELTFLRDYYFSTIPLMQSNLRFFLLNYVLVFVIPLFCWIVIFVGIVIERGSVIRCLFDKLINKEVAVPILYDPIVTLLLIGTLFFLELAEVVVYVFSDWAMVSLLCTYVKNQSWQRSAIVRFTLTTWRMVKTYWKRASFEFNQHSVLEPHRRTLRIFSWLVLRCHLLLLQSTLLKIVLHRRYLGVQSTPVPKEVKAAIVKYLVDNRGRRPVLPIGESVLRRNGAAGEELLQACKSVGAAETIIVWHIATCLNEMKHPSLLPSQQQAQQSDDHDMQANRRIAKTLSKYCLYLVALAPELLPDDAAGTTTAYKHAVEDIQNAILKRRDRKADTFERVTRMRKVNGTVAERGAELGHQLVEAVGDERLVWKVLAELWTEIVVYVAPSDDVKSHARALAHGGEFITHIWALLTHGGILRWPTANENAPAPPAADQSPV</sequence>
<feature type="transmembrane region" description="Helical" evidence="1">
    <location>
        <begin position="55"/>
        <end position="73"/>
    </location>
</feature>
<dbReference type="Proteomes" id="UP000092600">
    <property type="component" value="Unassembled WGS sequence"/>
</dbReference>
<protein>
    <recommendedName>
        <fullName evidence="2">DUF4220 domain-containing protein</fullName>
    </recommendedName>
</protein>
<gene>
    <name evidence="3" type="ORF">ACMD2_11334</name>
</gene>
<dbReference type="Pfam" id="PF13968">
    <property type="entry name" value="DUF4220"/>
    <property type="match status" value="1"/>
</dbReference>
<accession>A0A199VFA1</accession>
<evidence type="ECO:0000313" key="4">
    <source>
        <dbReference type="Proteomes" id="UP000092600"/>
    </source>
</evidence>
<feature type="transmembrane region" description="Helical" evidence="1">
    <location>
        <begin position="416"/>
        <end position="434"/>
    </location>
</feature>
<dbReference type="Pfam" id="PF04578">
    <property type="entry name" value="DUF594"/>
    <property type="match status" value="1"/>
</dbReference>
<feature type="transmembrane region" description="Helical" evidence="1">
    <location>
        <begin position="372"/>
        <end position="395"/>
    </location>
</feature>
<name>A0A199VFA1_ANACO</name>
<organism evidence="3 4">
    <name type="scientific">Ananas comosus</name>
    <name type="common">Pineapple</name>
    <name type="synonym">Ananas ananas</name>
    <dbReference type="NCBI Taxonomy" id="4615"/>
    <lineage>
        <taxon>Eukaryota</taxon>
        <taxon>Viridiplantae</taxon>
        <taxon>Streptophyta</taxon>
        <taxon>Embryophyta</taxon>
        <taxon>Tracheophyta</taxon>
        <taxon>Spermatophyta</taxon>
        <taxon>Magnoliopsida</taxon>
        <taxon>Liliopsida</taxon>
        <taxon>Poales</taxon>
        <taxon>Bromeliaceae</taxon>
        <taxon>Bromelioideae</taxon>
        <taxon>Ananas</taxon>
    </lineage>
</organism>
<feature type="transmembrane region" description="Helical" evidence="1">
    <location>
        <begin position="21"/>
        <end position="43"/>
    </location>
</feature>
<evidence type="ECO:0000256" key="1">
    <source>
        <dbReference type="SAM" id="Phobius"/>
    </source>
</evidence>
<comment type="caution">
    <text evidence="3">The sequence shown here is derived from an EMBL/GenBank/DDBJ whole genome shotgun (WGS) entry which is preliminary data.</text>
</comment>
<proteinExistence type="predicted"/>
<keyword evidence="1" id="KW-0472">Membrane</keyword>
<keyword evidence="1" id="KW-1133">Transmembrane helix</keyword>
<evidence type="ECO:0000313" key="3">
    <source>
        <dbReference type="EMBL" id="OAY75556.1"/>
    </source>
</evidence>
<dbReference type="EMBL" id="LSRQ01002065">
    <property type="protein sequence ID" value="OAY75556.1"/>
    <property type="molecule type" value="Genomic_DNA"/>
</dbReference>
<dbReference type="InterPro" id="IPR007658">
    <property type="entry name" value="DUF594"/>
</dbReference>
<keyword evidence="1" id="KW-0812">Transmembrane</keyword>
<evidence type="ECO:0000259" key="2">
    <source>
        <dbReference type="Pfam" id="PF13968"/>
    </source>
</evidence>
<dbReference type="AlphaFoldDB" id="A0A199VFA1"/>
<feature type="transmembrane region" description="Helical" evidence="1">
    <location>
        <begin position="130"/>
        <end position="155"/>
    </location>
</feature>
<dbReference type="InterPro" id="IPR025315">
    <property type="entry name" value="DUF4220"/>
</dbReference>
<dbReference type="PANTHER" id="PTHR31325">
    <property type="entry name" value="OS01G0798800 PROTEIN-RELATED"/>
    <property type="match status" value="1"/>
</dbReference>